<dbReference type="InterPro" id="IPR028989">
    <property type="entry name" value="RimP_N"/>
</dbReference>
<proteinExistence type="inferred from homology"/>
<evidence type="ECO:0000313" key="7">
    <source>
        <dbReference type="EMBL" id="GLL02092.1"/>
    </source>
</evidence>
<evidence type="ECO:0000256" key="4">
    <source>
        <dbReference type="SAM" id="MobiDB-lite"/>
    </source>
</evidence>
<comment type="caution">
    <text evidence="7">The sequence shown here is derived from an EMBL/GenBank/DDBJ whole genome shotgun (WGS) entry which is preliminary data.</text>
</comment>
<dbReference type="GO" id="GO:0000028">
    <property type="term" value="P:ribosomal small subunit assembly"/>
    <property type="evidence" value="ECO:0007669"/>
    <property type="project" value="TreeGrafter"/>
</dbReference>
<feature type="compositionally biased region" description="Acidic residues" evidence="4">
    <location>
        <begin position="159"/>
        <end position="179"/>
    </location>
</feature>
<sequence>MAQQHRQSLLAVVEPIVTAGGFDLEDLSITRVGRKHLLRIAVDSDEGVDLDKVAELSRSISTALDKAEAEGDELIAGEYELEVGSPGVSRPLTLPRHWRRNRSRLVKVKVAGREVTGRIIAADDAGVTLDVDGTKTKHVYTDLGPGKVEVELKRLAELPDPEDEATDEDDDEEEGEDGA</sequence>
<dbReference type="GO" id="GO:0006412">
    <property type="term" value="P:translation"/>
    <property type="evidence" value="ECO:0007669"/>
    <property type="project" value="TreeGrafter"/>
</dbReference>
<dbReference type="Proteomes" id="UP001143480">
    <property type="component" value="Unassembled WGS sequence"/>
</dbReference>
<evidence type="ECO:0000259" key="5">
    <source>
        <dbReference type="Pfam" id="PF02576"/>
    </source>
</evidence>
<reference evidence="7" key="1">
    <citation type="journal article" date="2014" name="Int. J. Syst. Evol. Microbiol.">
        <title>Complete genome sequence of Corynebacterium casei LMG S-19264T (=DSM 44701T), isolated from a smear-ripened cheese.</title>
        <authorList>
            <consortium name="US DOE Joint Genome Institute (JGI-PGF)"/>
            <person name="Walter F."/>
            <person name="Albersmeier A."/>
            <person name="Kalinowski J."/>
            <person name="Ruckert C."/>
        </authorList>
    </citation>
    <scope>NUCLEOTIDE SEQUENCE</scope>
    <source>
        <strain evidence="7">VKM Ac-1321</strain>
    </source>
</reference>
<gene>
    <name evidence="3 7" type="primary">rimP</name>
    <name evidence="7" type="ORF">GCM10017581_038340</name>
</gene>
<dbReference type="InterPro" id="IPR003728">
    <property type="entry name" value="Ribosome_maturation_RimP"/>
</dbReference>
<feature type="region of interest" description="Disordered" evidence="4">
    <location>
        <begin position="155"/>
        <end position="179"/>
    </location>
</feature>
<keyword evidence="2 3" id="KW-0690">Ribosome biogenesis</keyword>
<dbReference type="Pfam" id="PF02576">
    <property type="entry name" value="RimP_N"/>
    <property type="match status" value="1"/>
</dbReference>
<accession>A0A9W6KJF8</accession>
<dbReference type="Pfam" id="PF17384">
    <property type="entry name" value="DUF150_C"/>
    <property type="match status" value="1"/>
</dbReference>
<dbReference type="Gene3D" id="3.30.300.70">
    <property type="entry name" value="RimP-like superfamily, N-terminal"/>
    <property type="match status" value="1"/>
</dbReference>
<evidence type="ECO:0000259" key="6">
    <source>
        <dbReference type="Pfam" id="PF17384"/>
    </source>
</evidence>
<dbReference type="NCBIfam" id="NF000930">
    <property type="entry name" value="PRK00092.2-2"/>
    <property type="match status" value="1"/>
</dbReference>
<dbReference type="InterPro" id="IPR035956">
    <property type="entry name" value="RimP_N_sf"/>
</dbReference>
<organism evidence="7 8">
    <name type="scientific">Dactylosporangium matsuzakiense</name>
    <dbReference type="NCBI Taxonomy" id="53360"/>
    <lineage>
        <taxon>Bacteria</taxon>
        <taxon>Bacillati</taxon>
        <taxon>Actinomycetota</taxon>
        <taxon>Actinomycetes</taxon>
        <taxon>Micromonosporales</taxon>
        <taxon>Micromonosporaceae</taxon>
        <taxon>Dactylosporangium</taxon>
    </lineage>
</organism>
<dbReference type="AlphaFoldDB" id="A0A9W6KJF8"/>
<feature type="domain" description="Ribosome maturation factor RimP C-terminal" evidence="6">
    <location>
        <begin position="92"/>
        <end position="141"/>
    </location>
</feature>
<evidence type="ECO:0000256" key="1">
    <source>
        <dbReference type="ARBA" id="ARBA00022490"/>
    </source>
</evidence>
<comment type="subcellular location">
    <subcellularLocation>
        <location evidence="3">Cytoplasm</location>
    </subcellularLocation>
</comment>
<evidence type="ECO:0000313" key="8">
    <source>
        <dbReference type="Proteomes" id="UP001143480"/>
    </source>
</evidence>
<keyword evidence="1 3" id="KW-0963">Cytoplasm</keyword>
<dbReference type="HAMAP" id="MF_01077">
    <property type="entry name" value="RimP"/>
    <property type="match status" value="1"/>
</dbReference>
<reference evidence="7" key="2">
    <citation type="submission" date="2023-01" db="EMBL/GenBank/DDBJ databases">
        <authorList>
            <person name="Sun Q."/>
            <person name="Evtushenko L."/>
        </authorList>
    </citation>
    <scope>NUCLEOTIDE SEQUENCE</scope>
    <source>
        <strain evidence="7">VKM Ac-1321</strain>
    </source>
</reference>
<evidence type="ECO:0000256" key="2">
    <source>
        <dbReference type="ARBA" id="ARBA00022517"/>
    </source>
</evidence>
<dbReference type="EMBL" id="BSFP01000020">
    <property type="protein sequence ID" value="GLL02092.1"/>
    <property type="molecule type" value="Genomic_DNA"/>
</dbReference>
<evidence type="ECO:0000256" key="3">
    <source>
        <dbReference type="HAMAP-Rule" id="MF_01077"/>
    </source>
</evidence>
<comment type="similarity">
    <text evidence="3">Belongs to the RimP family.</text>
</comment>
<dbReference type="InterPro" id="IPR028998">
    <property type="entry name" value="RimP_C"/>
</dbReference>
<dbReference type="PANTHER" id="PTHR33867:SF1">
    <property type="entry name" value="RIBOSOME MATURATION FACTOR RIMP"/>
    <property type="match status" value="1"/>
</dbReference>
<dbReference type="CDD" id="cd01734">
    <property type="entry name" value="YlxS_C"/>
    <property type="match status" value="1"/>
</dbReference>
<feature type="domain" description="Ribosome maturation factor RimP N-terminal" evidence="5">
    <location>
        <begin position="13"/>
        <end position="88"/>
    </location>
</feature>
<keyword evidence="8" id="KW-1185">Reference proteome</keyword>
<dbReference type="GO" id="GO:0005829">
    <property type="term" value="C:cytosol"/>
    <property type="evidence" value="ECO:0007669"/>
    <property type="project" value="TreeGrafter"/>
</dbReference>
<protein>
    <recommendedName>
        <fullName evidence="3">Ribosome maturation factor RimP</fullName>
    </recommendedName>
</protein>
<name>A0A9W6KJF8_9ACTN</name>
<dbReference type="SUPFAM" id="SSF75420">
    <property type="entry name" value="YhbC-like, N-terminal domain"/>
    <property type="match status" value="1"/>
</dbReference>
<dbReference type="PANTHER" id="PTHR33867">
    <property type="entry name" value="RIBOSOME MATURATION FACTOR RIMP"/>
    <property type="match status" value="1"/>
</dbReference>
<comment type="function">
    <text evidence="3">Required for maturation of 30S ribosomal subunits.</text>
</comment>